<evidence type="ECO:0008006" key="3">
    <source>
        <dbReference type="Google" id="ProtNLM"/>
    </source>
</evidence>
<evidence type="ECO:0000313" key="1">
    <source>
        <dbReference type="EMBL" id="CAB4178460.1"/>
    </source>
</evidence>
<sequence>MIYKLLAALMIGLSGCTVTFNCGCHTPTVTPTVTPAVMPTDVPKVIPPVIPPEQPASAVKWFVVIVDPSDGSQAIWRTDRGLRDAIAGKGIQYRSFISTEEDLDQLGYRATVRAVGVPCVILQDANGKLVKAIKPTTLGDVVAIAEAIR</sequence>
<evidence type="ECO:0000313" key="2">
    <source>
        <dbReference type="EMBL" id="CAB4219728.1"/>
    </source>
</evidence>
<proteinExistence type="predicted"/>
<gene>
    <name evidence="1" type="ORF">UFOVP1021_25</name>
    <name evidence="2" type="ORF">UFOVP1622_46</name>
</gene>
<reference evidence="2" key="1">
    <citation type="submission" date="2020-05" db="EMBL/GenBank/DDBJ databases">
        <authorList>
            <person name="Chiriac C."/>
            <person name="Salcher M."/>
            <person name="Ghai R."/>
            <person name="Kavagutti S V."/>
        </authorList>
    </citation>
    <scope>NUCLEOTIDE SEQUENCE</scope>
</reference>
<organism evidence="2">
    <name type="scientific">uncultured Caudovirales phage</name>
    <dbReference type="NCBI Taxonomy" id="2100421"/>
    <lineage>
        <taxon>Viruses</taxon>
        <taxon>Duplodnaviria</taxon>
        <taxon>Heunggongvirae</taxon>
        <taxon>Uroviricota</taxon>
        <taxon>Caudoviricetes</taxon>
        <taxon>Peduoviridae</taxon>
        <taxon>Maltschvirus</taxon>
        <taxon>Maltschvirus maltsch</taxon>
    </lineage>
</organism>
<dbReference type="PROSITE" id="PS51257">
    <property type="entry name" value="PROKAR_LIPOPROTEIN"/>
    <property type="match status" value="1"/>
</dbReference>
<protein>
    <recommendedName>
        <fullName evidence="3">Thioredoxin domain-containing protein</fullName>
    </recommendedName>
</protein>
<dbReference type="EMBL" id="LR796967">
    <property type="protein sequence ID" value="CAB4178460.1"/>
    <property type="molecule type" value="Genomic_DNA"/>
</dbReference>
<accession>A0A6J5SW39</accession>
<name>A0A6J5SW39_9CAUD</name>
<dbReference type="EMBL" id="LR797485">
    <property type="protein sequence ID" value="CAB4219728.1"/>
    <property type="molecule type" value="Genomic_DNA"/>
</dbReference>